<protein>
    <recommendedName>
        <fullName evidence="3">Sugar-binding protein</fullName>
    </recommendedName>
</protein>
<gene>
    <name evidence="1" type="ORF">AHMF7605_29120</name>
</gene>
<comment type="caution">
    <text evidence="1">The sequence shown here is derived from an EMBL/GenBank/DDBJ whole genome shotgun (WGS) entry which is preliminary data.</text>
</comment>
<proteinExistence type="predicted"/>
<dbReference type="NCBIfam" id="TIGR01643">
    <property type="entry name" value="YD_repeat_2x"/>
    <property type="match status" value="1"/>
</dbReference>
<sequence length="1190" mass="134475">MYFTIGTTLSFSMPTKQIDFSESAAFLIEILFLLILLNHPIAVSAQPSQVKEPFHVNLIPPSPEAAALAKYADIPVSLYSGTPQITIPLYEVKERELSLPISLNYHASGNKVGTIAPRTGLGWILEASGVITRTVRGWPDEYGKRGFLYQATQHQISDFTPGILPAEQQYPWINAIAEGCIDIEPDIFYFNFAGYTGKFMFNWDGEIEVASSSKLKITPRYKKQGTLDIIGGWEVVGENGTAYSFAFTDYETTQVTSNPTISCSLTLNDGKIPQSWYLSQISSATIRERNKSWIRFTYEPYEQRTKTWSMETQMHSYSLAPATVKRELLTLTLRGKHLSRITTSSGQTTIEFLKGDRRTDVEGELYTLGKVLVTNNRGRTIRDWRFEYSSDKILMLKQITEWGGSFAKPPYIFSYVGGGSLDPLSYRQDHWGFANENSAQTLIPATTTYKPYPPTRDPNRYDLPGANREPSKNGVLTGMLTEIQYPTGGRDVLEFEPHDYSFQQQQELITEITIPRHYDGSAPNGQGKVGSVSTFEKEFTLPYPTSISLTAEFTYRMHFGGGTYPISAYVINKKTKERVGWSPGGSAHQDPNGEWIPEIIQHSKIYDLLAGDYSFVVSARISPELLGGQNSVWATVNYQEGTRRFFTEIRQGGGIRIARLTRQYGNGNPDKVTRYTYRITEDNQEKSSGSLLESRFKYDYWTRYVEPIGNEGTVQTVQKFFRFSQNRTTFGTTQGSHVGYSSVTVWQGENGENGRTVYTYTSPRQVGDFSLLELPFPPASSYDYKRGLLQDQTEFDQKGALLRRIQHEYAFREKKIPAIKVGWAVPGTGRTGPDMMARYALGNYENILGYSRLKNNRETTYYPANSGSISLQTTQVNTYNENTHKQLVKSVQTDSENDSLITQLTYPEDYRAGTSAILDAMRNRHMANSVVEKLVWKKNTAAQVSLLSALKTTFQFHDGRILPSSVLGARISDPIITGNPYRTAQGLYEERLIYHRYDTYGNLLEHSMKDGMHTSYLWGENGTVVIAKVDHAKAQQLYHTSFEEDLQATTLQHKTGRKSRSITGAYTIPTANRPTEKGNYVLTYWLKQGSGGWVYKEKSIASYIPGNSIATETINGYLDEVRLYPKGAKMTTFTYEPLVGITSVTDANNVTVHYEYDAFNRLKCKRDQDGNLLECYDYVFQEEVHYAIQD</sequence>
<accession>A0A2T2Y8X2</accession>
<keyword evidence="2" id="KW-1185">Reference proteome</keyword>
<evidence type="ECO:0000313" key="1">
    <source>
        <dbReference type="EMBL" id="PSR51972.1"/>
    </source>
</evidence>
<organism evidence="1 2">
    <name type="scientific">Adhaeribacter arboris</name>
    <dbReference type="NCBI Taxonomy" id="2072846"/>
    <lineage>
        <taxon>Bacteria</taxon>
        <taxon>Pseudomonadati</taxon>
        <taxon>Bacteroidota</taxon>
        <taxon>Cytophagia</taxon>
        <taxon>Cytophagales</taxon>
        <taxon>Hymenobacteraceae</taxon>
        <taxon>Adhaeribacter</taxon>
    </lineage>
</organism>
<dbReference type="EMBL" id="PYFT01000002">
    <property type="protein sequence ID" value="PSR51972.1"/>
    <property type="molecule type" value="Genomic_DNA"/>
</dbReference>
<evidence type="ECO:0008006" key="3">
    <source>
        <dbReference type="Google" id="ProtNLM"/>
    </source>
</evidence>
<dbReference type="Proteomes" id="UP000240357">
    <property type="component" value="Unassembled WGS sequence"/>
</dbReference>
<dbReference type="InterPro" id="IPR006530">
    <property type="entry name" value="YD"/>
</dbReference>
<reference evidence="1 2" key="1">
    <citation type="submission" date="2018-03" db="EMBL/GenBank/DDBJ databases">
        <title>Adhaeribacter sp. HMF7605 Genome sequencing and assembly.</title>
        <authorList>
            <person name="Kang H."/>
            <person name="Kang J."/>
            <person name="Cha I."/>
            <person name="Kim H."/>
            <person name="Joh K."/>
        </authorList>
    </citation>
    <scope>NUCLEOTIDE SEQUENCE [LARGE SCALE GENOMIC DNA]</scope>
    <source>
        <strain evidence="1 2">HMF7605</strain>
    </source>
</reference>
<dbReference type="RefSeq" id="WP_106933791.1">
    <property type="nucleotide sequence ID" value="NZ_PYFT01000002.1"/>
</dbReference>
<dbReference type="AlphaFoldDB" id="A0A2T2Y8X2"/>
<dbReference type="OrthoDB" id="9814627at2"/>
<evidence type="ECO:0000313" key="2">
    <source>
        <dbReference type="Proteomes" id="UP000240357"/>
    </source>
</evidence>
<name>A0A2T2Y8X2_9BACT</name>